<feature type="chain" id="PRO_5047228061" description="TonB C-terminal domain-containing protein" evidence="2">
    <location>
        <begin position="25"/>
        <end position="227"/>
    </location>
</feature>
<feature type="signal peptide" evidence="2">
    <location>
        <begin position="1"/>
        <end position="24"/>
    </location>
</feature>
<organism evidence="3 4">
    <name type="scientific">Pelomonas nitida</name>
    <dbReference type="NCBI Taxonomy" id="3299027"/>
    <lineage>
        <taxon>Bacteria</taxon>
        <taxon>Pseudomonadati</taxon>
        <taxon>Pseudomonadota</taxon>
        <taxon>Betaproteobacteria</taxon>
        <taxon>Burkholderiales</taxon>
        <taxon>Sphaerotilaceae</taxon>
        <taxon>Roseateles</taxon>
    </lineage>
</organism>
<comment type="caution">
    <text evidence="3">The sequence shown here is derived from an EMBL/GenBank/DDBJ whole genome shotgun (WGS) entry which is preliminary data.</text>
</comment>
<evidence type="ECO:0008006" key="5">
    <source>
        <dbReference type="Google" id="ProtNLM"/>
    </source>
</evidence>
<keyword evidence="2" id="KW-0732">Signal</keyword>
<name>A0ABW7GAD6_9BURK</name>
<dbReference type="SUPFAM" id="SSF74653">
    <property type="entry name" value="TolA/TonB C-terminal domain"/>
    <property type="match status" value="1"/>
</dbReference>
<evidence type="ECO:0000313" key="4">
    <source>
        <dbReference type="Proteomes" id="UP001606305"/>
    </source>
</evidence>
<proteinExistence type="predicted"/>
<evidence type="ECO:0000313" key="3">
    <source>
        <dbReference type="EMBL" id="MFG6458917.1"/>
    </source>
</evidence>
<dbReference type="Gene3D" id="3.30.1150.10">
    <property type="match status" value="1"/>
</dbReference>
<sequence>MPAPAQPLRLLAALSLLIPLLAPAQTPAPPLNDAERARRDAEKVLSFIKFQPVKTKPANEAADKPRRPTPPTPLAPGQAATTPPVHAKAAAQQAEAGAAMTPSALPTASAPSSLPPQAQTASGYTAPAAAVSEPEPDADDGEAELQIQHFVSPVLPPSVQKTLGSGTRKVVMRFTVQPSGAVSQAAPAEDDVPARLVRPATEAIMQWRFAPLPHARTVDVEIAFKRD</sequence>
<gene>
    <name evidence="3" type="ORF">ACG00X_18935</name>
</gene>
<evidence type="ECO:0000256" key="2">
    <source>
        <dbReference type="SAM" id="SignalP"/>
    </source>
</evidence>
<feature type="compositionally biased region" description="Low complexity" evidence="1">
    <location>
        <begin position="75"/>
        <end position="122"/>
    </location>
</feature>
<accession>A0ABW7GAD6</accession>
<dbReference type="Proteomes" id="UP001606305">
    <property type="component" value="Unassembled WGS sequence"/>
</dbReference>
<evidence type="ECO:0000256" key="1">
    <source>
        <dbReference type="SAM" id="MobiDB-lite"/>
    </source>
</evidence>
<reference evidence="3 4" key="1">
    <citation type="submission" date="2024-09" db="EMBL/GenBank/DDBJ databases">
        <title>Novel species of the genus Pelomonas and Roseateles isolated from streams.</title>
        <authorList>
            <person name="Lu H."/>
        </authorList>
    </citation>
    <scope>NUCLEOTIDE SEQUENCE [LARGE SCALE GENOMIC DNA]</scope>
    <source>
        <strain evidence="3 4">BYS96W</strain>
    </source>
</reference>
<protein>
    <recommendedName>
        <fullName evidence="5">TonB C-terminal domain-containing protein</fullName>
    </recommendedName>
</protein>
<keyword evidence="4" id="KW-1185">Reference proteome</keyword>
<feature type="region of interest" description="Disordered" evidence="1">
    <location>
        <begin position="46"/>
        <end position="141"/>
    </location>
</feature>
<dbReference type="EMBL" id="JBIGIA010000016">
    <property type="protein sequence ID" value="MFG6458917.1"/>
    <property type="molecule type" value="Genomic_DNA"/>
</dbReference>